<feature type="domain" description="Putative restriction endonuclease" evidence="3">
    <location>
        <begin position="43"/>
        <end position="165"/>
    </location>
</feature>
<feature type="region of interest" description="Disordered" evidence="2">
    <location>
        <begin position="1"/>
        <end position="23"/>
    </location>
</feature>
<evidence type="ECO:0000313" key="5">
    <source>
        <dbReference type="Proteomes" id="UP000317835"/>
    </source>
</evidence>
<protein>
    <recommendedName>
        <fullName evidence="3">Putative restriction endonuclease domain-containing protein</fullName>
    </recommendedName>
</protein>
<evidence type="ECO:0000256" key="1">
    <source>
        <dbReference type="SAM" id="Coils"/>
    </source>
</evidence>
<dbReference type="InterPro" id="IPR012296">
    <property type="entry name" value="Nuclease_put_TT1808"/>
</dbReference>
<keyword evidence="5" id="KW-1185">Reference proteome</keyword>
<proteinExistence type="predicted"/>
<evidence type="ECO:0000256" key="2">
    <source>
        <dbReference type="SAM" id="MobiDB-lite"/>
    </source>
</evidence>
<accession>A0A518HC32</accession>
<keyword evidence="1" id="KW-0175">Coiled coil</keyword>
<evidence type="ECO:0000313" key="4">
    <source>
        <dbReference type="EMBL" id="QDV38399.1"/>
    </source>
</evidence>
<dbReference type="InterPro" id="IPR011335">
    <property type="entry name" value="Restrct_endonuc-II-like"/>
</dbReference>
<feature type="compositionally biased region" description="Polar residues" evidence="2">
    <location>
        <begin position="1"/>
        <end position="10"/>
    </location>
</feature>
<dbReference type="Proteomes" id="UP000317835">
    <property type="component" value="Chromosome"/>
</dbReference>
<dbReference type="InterPro" id="IPR008538">
    <property type="entry name" value="Uma2"/>
</dbReference>
<dbReference type="Gene3D" id="3.90.1570.10">
    <property type="entry name" value="tt1808, chain A"/>
    <property type="match status" value="1"/>
</dbReference>
<dbReference type="Pfam" id="PF05685">
    <property type="entry name" value="Uma2"/>
    <property type="match status" value="1"/>
</dbReference>
<gene>
    <name evidence="4" type="ORF">ElP_63540</name>
</gene>
<dbReference type="EMBL" id="CP036426">
    <property type="protein sequence ID" value="QDV38399.1"/>
    <property type="molecule type" value="Genomic_DNA"/>
</dbReference>
<dbReference type="RefSeq" id="WP_145276855.1">
    <property type="nucleotide sequence ID" value="NZ_CP036426.1"/>
</dbReference>
<evidence type="ECO:0000259" key="3">
    <source>
        <dbReference type="Pfam" id="PF05685"/>
    </source>
</evidence>
<dbReference type="PANTHER" id="PTHR33352">
    <property type="entry name" value="SLR1095 PROTEIN"/>
    <property type="match status" value="1"/>
</dbReference>
<feature type="coiled-coil region" evidence="1">
    <location>
        <begin position="186"/>
        <end position="213"/>
    </location>
</feature>
<organism evidence="4 5">
    <name type="scientific">Tautonia plasticadhaerens</name>
    <dbReference type="NCBI Taxonomy" id="2527974"/>
    <lineage>
        <taxon>Bacteria</taxon>
        <taxon>Pseudomonadati</taxon>
        <taxon>Planctomycetota</taxon>
        <taxon>Planctomycetia</taxon>
        <taxon>Isosphaerales</taxon>
        <taxon>Isosphaeraceae</taxon>
        <taxon>Tautonia</taxon>
    </lineage>
</organism>
<sequence>MSTRLGSHTSPGIDYPDRDGQPRSDNTLQFQWIVTIKEGLEALFRDRPDVFVAGDLLWYPVEGDNKTRTAPDTLVAFGRPKGYRGSYRRWEEGGIAPQVVFEVLSPGNRFGELLRKFKFYERFGVEEYYIYDPDRNDLVAYRREGEVLVEIAEPNGLVSPRLGVRFELTEDSFEILGPDGRRFQTYVELARERDELQTRADRLADRLRALGINPDES</sequence>
<dbReference type="OrthoDB" id="275220at2"/>
<dbReference type="AlphaFoldDB" id="A0A518HC32"/>
<dbReference type="PANTHER" id="PTHR33352:SF2">
    <property type="entry name" value="SLL0995 PROTEIN"/>
    <property type="match status" value="1"/>
</dbReference>
<dbReference type="KEGG" id="tpla:ElP_63540"/>
<reference evidence="4 5" key="1">
    <citation type="submission" date="2019-02" db="EMBL/GenBank/DDBJ databases">
        <title>Deep-cultivation of Planctomycetes and their phenomic and genomic characterization uncovers novel biology.</title>
        <authorList>
            <person name="Wiegand S."/>
            <person name="Jogler M."/>
            <person name="Boedeker C."/>
            <person name="Pinto D."/>
            <person name="Vollmers J."/>
            <person name="Rivas-Marin E."/>
            <person name="Kohn T."/>
            <person name="Peeters S.H."/>
            <person name="Heuer A."/>
            <person name="Rast P."/>
            <person name="Oberbeckmann S."/>
            <person name="Bunk B."/>
            <person name="Jeske O."/>
            <person name="Meyerdierks A."/>
            <person name="Storesund J.E."/>
            <person name="Kallscheuer N."/>
            <person name="Luecker S."/>
            <person name="Lage O.M."/>
            <person name="Pohl T."/>
            <person name="Merkel B.J."/>
            <person name="Hornburger P."/>
            <person name="Mueller R.-W."/>
            <person name="Bruemmer F."/>
            <person name="Labrenz M."/>
            <person name="Spormann A.M."/>
            <person name="Op den Camp H."/>
            <person name="Overmann J."/>
            <person name="Amann R."/>
            <person name="Jetten M.S.M."/>
            <person name="Mascher T."/>
            <person name="Medema M.H."/>
            <person name="Devos D.P."/>
            <person name="Kaster A.-K."/>
            <person name="Ovreas L."/>
            <person name="Rohde M."/>
            <person name="Galperin M.Y."/>
            <person name="Jogler C."/>
        </authorList>
    </citation>
    <scope>NUCLEOTIDE SEQUENCE [LARGE SCALE GENOMIC DNA]</scope>
    <source>
        <strain evidence="4 5">ElP</strain>
    </source>
</reference>
<dbReference type="CDD" id="cd06260">
    <property type="entry name" value="DUF820-like"/>
    <property type="match status" value="1"/>
</dbReference>
<name>A0A518HC32_9BACT</name>
<dbReference type="SUPFAM" id="SSF52980">
    <property type="entry name" value="Restriction endonuclease-like"/>
    <property type="match status" value="1"/>
</dbReference>